<dbReference type="AlphaFoldDB" id="A0A6N9SI47"/>
<gene>
    <name evidence="1" type="ORF">FPI65_32530</name>
</gene>
<sequence length="46" mass="5440">MRADVTLEVLHKAATKLRFSLISELIRSNILFILYFQREWSVTLCI</sequence>
<accession>A0A6N9SI47</accession>
<evidence type="ECO:0000313" key="2">
    <source>
        <dbReference type="Proteomes" id="UP000471490"/>
    </source>
</evidence>
<proteinExistence type="predicted"/>
<reference evidence="1 2" key="1">
    <citation type="journal article" date="2020" name="Int. J. Nanomedicine">
        <title>Consequences Of Long-Term Bacteria's Exposure To Silver Nanoformulations With Different PhysicoChemical Properties.</title>
        <authorList>
            <person name="Kedziora A."/>
            <person name="Wernecki M."/>
            <person name="Korzekwa K."/>
            <person name="Speruda M."/>
            <person name="Gerasymchuk Y."/>
            <person name="Lukowiak A."/>
            <person name="Bugla-Ploskonska G."/>
        </authorList>
    </citation>
    <scope>NUCLEOTIDE SEQUENCE [LARGE SCALE GENOMIC DNA]</scope>
    <source>
        <strain evidence="1 2">ATCC 11230</strain>
    </source>
</reference>
<name>A0A6N9SI47_ECOLX</name>
<organism evidence="1 2">
    <name type="scientific">Escherichia coli</name>
    <dbReference type="NCBI Taxonomy" id="562"/>
    <lineage>
        <taxon>Bacteria</taxon>
        <taxon>Pseudomonadati</taxon>
        <taxon>Pseudomonadota</taxon>
        <taxon>Gammaproteobacteria</taxon>
        <taxon>Enterobacterales</taxon>
        <taxon>Enterobacteriaceae</taxon>
        <taxon>Escherichia</taxon>
    </lineage>
</organism>
<comment type="caution">
    <text evidence="1">The sequence shown here is derived from an EMBL/GenBank/DDBJ whole genome shotgun (WGS) entry which is preliminary data.</text>
</comment>
<dbReference type="EMBL" id="VLTB01000709">
    <property type="protein sequence ID" value="NDR95801.1"/>
    <property type="molecule type" value="Genomic_DNA"/>
</dbReference>
<protein>
    <submittedName>
        <fullName evidence="1">NAD(P)-dependent oxidoreductase</fullName>
    </submittedName>
</protein>
<feature type="non-terminal residue" evidence="1">
    <location>
        <position position="46"/>
    </location>
</feature>
<evidence type="ECO:0000313" key="1">
    <source>
        <dbReference type="EMBL" id="NDR95801.1"/>
    </source>
</evidence>
<dbReference type="Proteomes" id="UP000471490">
    <property type="component" value="Unassembled WGS sequence"/>
</dbReference>